<dbReference type="OrthoDB" id="5871055at2759"/>
<protein>
    <submittedName>
        <fullName evidence="2">Uncharacterized protein</fullName>
    </submittedName>
</protein>
<dbReference type="AlphaFoldDB" id="A0A3P7JAB9"/>
<sequence length="285" mass="31470">MTARGTISDTTRTILEELSDNAKEKVPADVYTQLTTGFVPAVKEVSRAGNELLKAYQAVQKCSEQYVLALKTLVDSSTKAFPGAKEHGENLNELVDQYSKMMDLHKKNAPRQESGTPDTSITSPSPVDVTKPASTSFVNAQPEEKHVLESTPPPVVQEQKTPRASFINKESPVLNQAPINRYSPSDWPNNTAEAPRREYITMPAVAPMEYRPEEPDKRETSRPPIGGRLVLPPVEQRASLYHVDTEFNQQTYAPSVVTRPIAPLAPKPAAGMQTKYYKSLPKPSV</sequence>
<evidence type="ECO:0000313" key="3">
    <source>
        <dbReference type="Proteomes" id="UP000270094"/>
    </source>
</evidence>
<proteinExistence type="predicted"/>
<dbReference type="InterPro" id="IPR027267">
    <property type="entry name" value="AH/BAR_dom_sf"/>
</dbReference>
<evidence type="ECO:0000256" key="1">
    <source>
        <dbReference type="SAM" id="MobiDB-lite"/>
    </source>
</evidence>
<reference evidence="2 3" key="1">
    <citation type="submission" date="2018-11" db="EMBL/GenBank/DDBJ databases">
        <authorList>
            <consortium name="Pathogen Informatics"/>
        </authorList>
    </citation>
    <scope>NUCLEOTIDE SEQUENCE [LARGE SCALE GENOMIC DNA]</scope>
</reference>
<dbReference type="EMBL" id="UYYB01094707">
    <property type="protein sequence ID" value="VDM74874.1"/>
    <property type="molecule type" value="Genomic_DNA"/>
</dbReference>
<evidence type="ECO:0000313" key="2">
    <source>
        <dbReference type="EMBL" id="VDM74874.1"/>
    </source>
</evidence>
<name>A0A3P7JAB9_STRVU</name>
<accession>A0A3P7JAB9</accession>
<dbReference type="Gene3D" id="1.20.1270.60">
    <property type="entry name" value="Arfaptin homology (AH) domain/BAR domain"/>
    <property type="match status" value="1"/>
</dbReference>
<organism evidence="2 3">
    <name type="scientific">Strongylus vulgaris</name>
    <name type="common">Blood worm</name>
    <dbReference type="NCBI Taxonomy" id="40348"/>
    <lineage>
        <taxon>Eukaryota</taxon>
        <taxon>Metazoa</taxon>
        <taxon>Ecdysozoa</taxon>
        <taxon>Nematoda</taxon>
        <taxon>Chromadorea</taxon>
        <taxon>Rhabditida</taxon>
        <taxon>Rhabditina</taxon>
        <taxon>Rhabditomorpha</taxon>
        <taxon>Strongyloidea</taxon>
        <taxon>Strongylidae</taxon>
        <taxon>Strongylus</taxon>
    </lineage>
</organism>
<feature type="compositionally biased region" description="Polar residues" evidence="1">
    <location>
        <begin position="111"/>
        <end position="125"/>
    </location>
</feature>
<gene>
    <name evidence="2" type="ORF">SVUK_LOCUS9872</name>
</gene>
<keyword evidence="3" id="KW-1185">Reference proteome</keyword>
<feature type="region of interest" description="Disordered" evidence="1">
    <location>
        <begin position="106"/>
        <end position="130"/>
    </location>
</feature>
<dbReference type="Proteomes" id="UP000270094">
    <property type="component" value="Unassembled WGS sequence"/>
</dbReference>